<gene>
    <name evidence="8" type="ORF">P8192_03330</name>
</gene>
<dbReference type="Proteomes" id="UP001219037">
    <property type="component" value="Chromosome"/>
</dbReference>
<keyword evidence="6 7" id="KW-0472">Membrane</keyword>
<feature type="transmembrane region" description="Helical" evidence="7">
    <location>
        <begin position="119"/>
        <end position="140"/>
    </location>
</feature>
<protein>
    <submittedName>
        <fullName evidence="8">DoxX family protein</fullName>
    </submittedName>
</protein>
<feature type="transmembrane region" description="Helical" evidence="7">
    <location>
        <begin position="88"/>
        <end position="107"/>
    </location>
</feature>
<reference evidence="8 9" key="1">
    <citation type="submission" date="2023-04" db="EMBL/GenBank/DDBJ databases">
        <title>Funneling lignin-derived compounds into biodiesel using alkali-halophilic Citricoccus sp. P2.</title>
        <authorList>
            <person name="Luo C.-B."/>
        </authorList>
    </citation>
    <scope>NUCLEOTIDE SEQUENCE [LARGE SCALE GENOMIC DNA]</scope>
    <source>
        <strain evidence="8 9">P2</strain>
    </source>
</reference>
<keyword evidence="4 7" id="KW-0812">Transmembrane</keyword>
<name>A0ABY8H940_9MICC</name>
<evidence type="ECO:0000256" key="2">
    <source>
        <dbReference type="ARBA" id="ARBA00006679"/>
    </source>
</evidence>
<dbReference type="PANTHER" id="PTHR33452">
    <property type="entry name" value="OXIDOREDUCTASE CATD-RELATED"/>
    <property type="match status" value="1"/>
</dbReference>
<evidence type="ECO:0000256" key="1">
    <source>
        <dbReference type="ARBA" id="ARBA00004651"/>
    </source>
</evidence>
<dbReference type="EMBL" id="CP121252">
    <property type="protein sequence ID" value="WFP17173.1"/>
    <property type="molecule type" value="Genomic_DNA"/>
</dbReference>
<evidence type="ECO:0000256" key="3">
    <source>
        <dbReference type="ARBA" id="ARBA00022475"/>
    </source>
</evidence>
<evidence type="ECO:0000256" key="6">
    <source>
        <dbReference type="ARBA" id="ARBA00023136"/>
    </source>
</evidence>
<keyword evidence="3" id="KW-1003">Cell membrane</keyword>
<dbReference type="PANTHER" id="PTHR33452:SF1">
    <property type="entry name" value="INNER MEMBRANE PROTEIN YPHA-RELATED"/>
    <property type="match status" value="1"/>
</dbReference>
<evidence type="ECO:0000256" key="5">
    <source>
        <dbReference type="ARBA" id="ARBA00022989"/>
    </source>
</evidence>
<evidence type="ECO:0000313" key="8">
    <source>
        <dbReference type="EMBL" id="WFP17173.1"/>
    </source>
</evidence>
<keyword evidence="9" id="KW-1185">Reference proteome</keyword>
<comment type="subcellular location">
    <subcellularLocation>
        <location evidence="1">Cell membrane</location>
        <topology evidence="1">Multi-pass membrane protein</topology>
    </subcellularLocation>
</comment>
<sequence>MAQTQNPYAQLVRTPPLVADIALLAARIALGLIMMAHGWQKLDEWGLAGTGESFEQMGVPAPHMSATIAAGVEFGGGALLILGLLTPLAGIAITAVMAGAWGIAHWTDTVFVDQGGWELVAALTVGALVIAVVGPGRLSIDALFTRRRRGR</sequence>
<evidence type="ECO:0000313" key="9">
    <source>
        <dbReference type="Proteomes" id="UP001219037"/>
    </source>
</evidence>
<comment type="similarity">
    <text evidence="2">Belongs to the DoxX family.</text>
</comment>
<dbReference type="Pfam" id="PF07681">
    <property type="entry name" value="DoxX"/>
    <property type="match status" value="1"/>
</dbReference>
<organism evidence="8 9">
    <name type="scientific">Citricoccus muralis</name>
    <dbReference type="NCBI Taxonomy" id="169134"/>
    <lineage>
        <taxon>Bacteria</taxon>
        <taxon>Bacillati</taxon>
        <taxon>Actinomycetota</taxon>
        <taxon>Actinomycetes</taxon>
        <taxon>Micrococcales</taxon>
        <taxon>Micrococcaceae</taxon>
        <taxon>Citricoccus</taxon>
    </lineage>
</organism>
<dbReference type="InterPro" id="IPR032808">
    <property type="entry name" value="DoxX"/>
</dbReference>
<dbReference type="InterPro" id="IPR051907">
    <property type="entry name" value="DoxX-like_oxidoreductase"/>
</dbReference>
<proteinExistence type="inferred from homology"/>
<evidence type="ECO:0000256" key="7">
    <source>
        <dbReference type="SAM" id="Phobius"/>
    </source>
</evidence>
<evidence type="ECO:0000256" key="4">
    <source>
        <dbReference type="ARBA" id="ARBA00022692"/>
    </source>
</evidence>
<keyword evidence="5 7" id="KW-1133">Transmembrane helix</keyword>
<dbReference type="RefSeq" id="WP_278158503.1">
    <property type="nucleotide sequence ID" value="NZ_CP121252.1"/>
</dbReference>
<accession>A0ABY8H940</accession>